<feature type="domain" description="YcaO" evidence="1">
    <location>
        <begin position="63"/>
        <end position="453"/>
    </location>
</feature>
<sequence>MLPHVTPLYGPVLRASTFLGSGEPAGGGYAGHAELFDIDGLLQDVYGQPSMEAGVNDTLFGGGKGFALPNVTLSTIGESLERVVAGLVSTAPQMPSIRRGGSYQEMLKAGFNCLSPSDVRLFSDRQYAQDHFLYERFTEDTPIQWVCGRRLRGGEEVWVPAQLVDMVHIYDPAEAIIGYPVSGGLSCHISYTDAVYHGLTEVIERDAVNVSWYTNQPPHLVEIDDTVRQMLGGFADRLELDHSGGYLLRHRSNVCSASTFSVIGFQEWLPRRQYCAGGGCDYSGSVAMRKAAAEFGQTRSTLSLANVAPGSSVGRSVRTMFDWNSERHLSEMTLFFQAIGYYGLPENSHHLEHYLRGEWISGEEAVGDLGREKLSTRESLDQLTGELLAQGIDPIVLDYSHPDWTSLSVVKVFIPELTTPFLQSRPMLGHPRIADVRPELIQPDGQVLPLPYP</sequence>
<dbReference type="Gene3D" id="3.30.160.660">
    <property type="match status" value="1"/>
</dbReference>
<dbReference type="PROSITE" id="PS51664">
    <property type="entry name" value="YCAO"/>
    <property type="match status" value="1"/>
</dbReference>
<organism evidence="2 3">
    <name type="scientific">Bowdeniella nasicola</name>
    <dbReference type="NCBI Taxonomy" id="208480"/>
    <lineage>
        <taxon>Bacteria</taxon>
        <taxon>Bacillati</taxon>
        <taxon>Actinomycetota</taxon>
        <taxon>Actinomycetes</taxon>
        <taxon>Actinomycetales</taxon>
        <taxon>Actinomycetaceae</taxon>
        <taxon>Bowdeniella</taxon>
    </lineage>
</organism>
<name>A0A1Q5Q0M2_9ACTO</name>
<dbReference type="AlphaFoldDB" id="A0A1Q5Q0M2"/>
<dbReference type="Gene3D" id="3.30.1330.230">
    <property type="match status" value="1"/>
</dbReference>
<reference evidence="3" key="1">
    <citation type="submission" date="2016-12" db="EMBL/GenBank/DDBJ databases">
        <authorList>
            <person name="Meng X."/>
        </authorList>
    </citation>
    <scope>NUCLEOTIDE SEQUENCE [LARGE SCALE GENOMIC DNA]</scope>
    <source>
        <strain evidence="3">DSM 19116</strain>
    </source>
</reference>
<dbReference type="PANTHER" id="PTHR37809:SF1">
    <property type="entry name" value="RIBOSOMAL PROTEIN S12 METHYLTHIOTRANSFERASE ACCESSORY FACTOR YCAO"/>
    <property type="match status" value="1"/>
</dbReference>
<protein>
    <recommendedName>
        <fullName evidence="1">YcaO domain-containing protein</fullName>
    </recommendedName>
</protein>
<keyword evidence="3" id="KW-1185">Reference proteome</keyword>
<evidence type="ECO:0000313" key="3">
    <source>
        <dbReference type="Proteomes" id="UP000185628"/>
    </source>
</evidence>
<dbReference type="PANTHER" id="PTHR37809">
    <property type="entry name" value="RIBOSOMAL PROTEIN S12 METHYLTHIOTRANSFERASE ACCESSORY FACTOR YCAO"/>
    <property type="match status" value="1"/>
</dbReference>
<dbReference type="Pfam" id="PF02624">
    <property type="entry name" value="YcaO"/>
    <property type="match status" value="1"/>
</dbReference>
<comment type="caution">
    <text evidence="2">The sequence shown here is derived from an EMBL/GenBank/DDBJ whole genome shotgun (WGS) entry which is preliminary data.</text>
</comment>
<evidence type="ECO:0000313" key="2">
    <source>
        <dbReference type="EMBL" id="OKL53160.1"/>
    </source>
</evidence>
<accession>A0A1Q5Q0M2</accession>
<gene>
    <name evidence="2" type="ORF">BSZ39_10970</name>
</gene>
<dbReference type="EMBL" id="MQVR01000082">
    <property type="protein sequence ID" value="OKL53160.1"/>
    <property type="molecule type" value="Genomic_DNA"/>
</dbReference>
<dbReference type="Proteomes" id="UP000185628">
    <property type="component" value="Unassembled WGS sequence"/>
</dbReference>
<proteinExistence type="predicted"/>
<evidence type="ECO:0000259" key="1">
    <source>
        <dbReference type="PROSITE" id="PS51664"/>
    </source>
</evidence>
<dbReference type="InterPro" id="IPR003776">
    <property type="entry name" value="YcaO-like_dom"/>
</dbReference>
<dbReference type="Gene3D" id="3.30.40.250">
    <property type="match status" value="1"/>
</dbReference>